<name>A0ABR6GD97_9HYPH</name>
<evidence type="ECO:0000313" key="1">
    <source>
        <dbReference type="EMBL" id="MBB3163322.1"/>
    </source>
</evidence>
<reference evidence="1 2" key="1">
    <citation type="submission" date="2020-08" db="EMBL/GenBank/DDBJ databases">
        <title>Genomic Encyclopedia of Type Strains, Phase III (KMG-III): the genomes of soil and plant-associated and newly described type strains.</title>
        <authorList>
            <person name="Whitman W."/>
        </authorList>
    </citation>
    <scope>NUCLEOTIDE SEQUENCE [LARGE SCALE GENOMIC DNA]</scope>
    <source>
        <strain evidence="1 2">CECT 8280</strain>
    </source>
</reference>
<organism evidence="1 2">
    <name type="scientific">Rhizobium laguerreae</name>
    <dbReference type="NCBI Taxonomy" id="1076926"/>
    <lineage>
        <taxon>Bacteria</taxon>
        <taxon>Pseudomonadati</taxon>
        <taxon>Pseudomonadota</taxon>
        <taxon>Alphaproteobacteria</taxon>
        <taxon>Hyphomicrobiales</taxon>
        <taxon>Rhizobiaceae</taxon>
        <taxon>Rhizobium/Agrobacterium group</taxon>
        <taxon>Rhizobium</taxon>
    </lineage>
</organism>
<dbReference type="RefSeq" id="WP_167383853.1">
    <property type="nucleotide sequence ID" value="NZ_JACHXX010000005.1"/>
</dbReference>
<sequence length="55" mass="5850">MSVQLLGDHINADPSRAPAGNLAAFIDIDPGVGALHVSFLARINRCYLLQVALHP</sequence>
<gene>
    <name evidence="1" type="ORF">FHS25_003802</name>
</gene>
<protein>
    <submittedName>
        <fullName evidence="1">Uncharacterized protein</fullName>
    </submittedName>
</protein>
<comment type="caution">
    <text evidence="1">The sequence shown here is derived from an EMBL/GenBank/DDBJ whole genome shotgun (WGS) entry which is preliminary data.</text>
</comment>
<evidence type="ECO:0000313" key="2">
    <source>
        <dbReference type="Proteomes" id="UP000542811"/>
    </source>
</evidence>
<proteinExistence type="predicted"/>
<dbReference type="EMBL" id="JACHXX010000005">
    <property type="protein sequence ID" value="MBB3163322.1"/>
    <property type="molecule type" value="Genomic_DNA"/>
</dbReference>
<accession>A0ABR6GD97</accession>
<dbReference type="Proteomes" id="UP000542811">
    <property type="component" value="Unassembled WGS sequence"/>
</dbReference>
<keyword evidence="2" id="KW-1185">Reference proteome</keyword>